<dbReference type="GO" id="GO:0016791">
    <property type="term" value="F:phosphatase activity"/>
    <property type="evidence" value="ECO:0007669"/>
    <property type="project" value="TreeGrafter"/>
</dbReference>
<dbReference type="PANTHER" id="PTHR48100:SF1">
    <property type="entry name" value="HISTIDINE PHOSPHATASE FAMILY PROTEIN-RELATED"/>
    <property type="match status" value="1"/>
</dbReference>
<dbReference type="AlphaFoldDB" id="A0A494Z942"/>
<dbReference type="EMBL" id="RBZN01000005">
    <property type="protein sequence ID" value="RKQ19125.1"/>
    <property type="molecule type" value="Genomic_DNA"/>
</dbReference>
<comment type="caution">
    <text evidence="1">The sequence shown here is derived from an EMBL/GenBank/DDBJ whole genome shotgun (WGS) entry which is preliminary data.</text>
</comment>
<evidence type="ECO:0000313" key="2">
    <source>
        <dbReference type="Proteomes" id="UP000272238"/>
    </source>
</evidence>
<dbReference type="OrthoDB" id="9783269at2"/>
<dbReference type="Proteomes" id="UP000272238">
    <property type="component" value="Unassembled WGS sequence"/>
</dbReference>
<proteinExistence type="predicted"/>
<dbReference type="InterPro" id="IPR029033">
    <property type="entry name" value="His_PPase_superfam"/>
</dbReference>
<dbReference type="CDD" id="cd07067">
    <property type="entry name" value="HP_PGM_like"/>
    <property type="match status" value="1"/>
</dbReference>
<gene>
    <name evidence="1" type="ORF">D8M03_03480</name>
</gene>
<reference evidence="1 2" key="1">
    <citation type="journal article" date="2016" name="Antonie Van Leeuwenhoek">
        <title>Lysinibacillus endophyticus sp. nov., an indole-3-acetic acid producing endophytic bacterium isolated from corn root (Zea mays cv. Xinken-5).</title>
        <authorList>
            <person name="Yu J."/>
            <person name="Guan X."/>
            <person name="Liu C."/>
            <person name="Xiang W."/>
            <person name="Yu Z."/>
            <person name="Liu X."/>
            <person name="Wang G."/>
        </authorList>
    </citation>
    <scope>NUCLEOTIDE SEQUENCE [LARGE SCALE GENOMIC DNA]</scope>
    <source>
        <strain evidence="1 2">DSM 100506</strain>
    </source>
</reference>
<dbReference type="PANTHER" id="PTHR48100">
    <property type="entry name" value="BROAD-SPECIFICITY PHOSPHATASE YOR283W-RELATED"/>
    <property type="match status" value="1"/>
</dbReference>
<evidence type="ECO:0000313" key="1">
    <source>
        <dbReference type="EMBL" id="RKQ19125.1"/>
    </source>
</evidence>
<dbReference type="InterPro" id="IPR050275">
    <property type="entry name" value="PGM_Phosphatase"/>
</dbReference>
<sequence length="199" mass="23342">MGNSVIVHLIRHEKTEANTMRKYLGWTDESILDIHESFHIPFQSKLVYGSDLKRCVETAKLYFPIAEYKAFSPLRELNFGDFEMKTYDQLKNLLIYREWIDCPQQITPPNGENFKHFKHRVLACFKQIVNQPHEYTFVVHGGVIRLLLSEFGPSKQTFNEIAVNHRTIYTLKWSNPNLIKGGLRCESLLVEPIMEKRPM</sequence>
<organism evidence="1 2">
    <name type="scientific">Ureibacillus endophyticus</name>
    <dbReference type="NCBI Taxonomy" id="1978490"/>
    <lineage>
        <taxon>Bacteria</taxon>
        <taxon>Bacillati</taxon>
        <taxon>Bacillota</taxon>
        <taxon>Bacilli</taxon>
        <taxon>Bacillales</taxon>
        <taxon>Caryophanaceae</taxon>
        <taxon>Ureibacillus</taxon>
    </lineage>
</organism>
<dbReference type="SUPFAM" id="SSF53254">
    <property type="entry name" value="Phosphoglycerate mutase-like"/>
    <property type="match status" value="1"/>
</dbReference>
<accession>A0A494Z942</accession>
<dbReference type="GO" id="GO:0005737">
    <property type="term" value="C:cytoplasm"/>
    <property type="evidence" value="ECO:0007669"/>
    <property type="project" value="TreeGrafter"/>
</dbReference>
<keyword evidence="2" id="KW-1185">Reference proteome</keyword>
<dbReference type="Pfam" id="PF00300">
    <property type="entry name" value="His_Phos_1"/>
    <property type="match status" value="1"/>
</dbReference>
<protein>
    <submittedName>
        <fullName evidence="1">Fructose-2,6-bisphosphatase</fullName>
    </submittedName>
</protein>
<dbReference type="RefSeq" id="WP_121213289.1">
    <property type="nucleotide sequence ID" value="NZ_RBZN01000005.1"/>
</dbReference>
<dbReference type="Gene3D" id="3.40.50.1240">
    <property type="entry name" value="Phosphoglycerate mutase-like"/>
    <property type="match status" value="1"/>
</dbReference>
<name>A0A494Z942_9BACL</name>
<dbReference type="InterPro" id="IPR013078">
    <property type="entry name" value="His_Pase_superF_clade-1"/>
</dbReference>